<dbReference type="PANTHER" id="PTHR12801">
    <property type="entry name" value="RNA EXONUCLEASE REXO1 / RECO3 FAMILY MEMBER-RELATED"/>
    <property type="match status" value="1"/>
</dbReference>
<feature type="compositionally biased region" description="Low complexity" evidence="7">
    <location>
        <begin position="608"/>
        <end position="618"/>
    </location>
</feature>
<feature type="compositionally biased region" description="Basic and acidic residues" evidence="7">
    <location>
        <begin position="284"/>
        <end position="309"/>
    </location>
</feature>
<keyword evidence="3" id="KW-0540">Nuclease</keyword>
<feature type="compositionally biased region" description="Basic and acidic residues" evidence="7">
    <location>
        <begin position="396"/>
        <end position="413"/>
    </location>
</feature>
<comment type="similarity">
    <text evidence="2">Belongs to the REXO1/REXO3 family.</text>
</comment>
<dbReference type="Pfam" id="PF15870">
    <property type="entry name" value="EloA-BP1"/>
    <property type="match status" value="1"/>
</dbReference>
<evidence type="ECO:0000256" key="4">
    <source>
        <dbReference type="ARBA" id="ARBA00022801"/>
    </source>
</evidence>
<evidence type="ECO:0000256" key="5">
    <source>
        <dbReference type="ARBA" id="ARBA00022839"/>
    </source>
</evidence>
<feature type="region of interest" description="Disordered" evidence="7">
    <location>
        <begin position="921"/>
        <end position="948"/>
    </location>
</feature>
<protein>
    <submittedName>
        <fullName evidence="9">RNA exonuclease 1-like protein</fullName>
    </submittedName>
</protein>
<dbReference type="SUPFAM" id="SSF53098">
    <property type="entry name" value="Ribonuclease H-like"/>
    <property type="match status" value="1"/>
</dbReference>
<name>A0AAV4GYY1_9GAST</name>
<sequence length="1447" mass="157102">MHGPIPRRFKRRYRRSKCRATGDFSRSNGQKRKTTKIIIINGRCRRKTVALIYEAETWVCWTHHEGQLGTFATSNPGGENRREERGKPKNGPSYSTSGTTSFQSGVGGLLKTADPVSIAVGSNTFAEHSSGSCNFSVSGARLPGGFVETCDTSKEIAQANKGSNGQIDLNENLSIPSFSSTDPTLPESENESAVSVKSLPQISGLPKTRKSLPSYVPTPKSFESLPGDDGTPSYTPTPKGVADELVKTSGRVIEYDPVKNFKVHDKPQSSDEEEAAFSSDEDNEAKKTASGDKISKEVEPELENKHAEVVKFSNNISASPATEDDLTDSDEDVSWETPAEAPGKVQETSYSELLTPTSFFTEKHTKASSSDQTKSKANDKDLSVSSGKESVCCKSSKPERVPEKSDKSRDLHRSSSTKSVSSSSHSKSTSSTHLKSSPSSSSKQSQSSSRSVSRKDLSSSSHSHKSSSSQSHKSSSSQSHKSSSSQNHKSSSSQNHKSSSSQSHKSSSSQNHKSSSSQNHRPSSKSSSSHVDAKPSSSSTSSSKGDKNRDSNHSSKDSNFKSRQKPEKYLPQSSLQPGLEKPHGSSSEKENKHSSSSQAPSLKSHFVSRSISLPSSNSSKHEKHKHSRRKSSICSDREVRNGGRSSSSENKSIHDKKPTVIKSLEDKKPRSLSAVDSTKLDEYNKHCRLKASEINNVKSEKKAKDTTTSSSKSSISKSKSSNVSVTKKDSSSKASKRRHSREEKPSIINSNGGGGGADASDSDIEIIEPPPPPVYSISDSDDNDVHRDDDDDTNDRGMSPDSDTEFSLQDEVDLMSDSDTFDECLRIFQETERQMAEKLKKGLIKVDPGKRKTQEAPDLESFEPSENLLVSVGKKRMAHKNSEKVSRPHKPLVPRKTKLSPAQVMYNRIKEMQKRALLRAATREGRESELPSLLGGKEKPATGGITLTGGGLPAASSLSRYNGSLGTSSSTSTSTSLASGIGLSPSLLPPTGQKQRQAHTPGKSLFPGNKTLPRQSGSTCGATDTGKGKDGSFTMSPNTFYTKKTPPSTTAVPKTVTIAGTASKSEKRKAHEPTFSNLQRPLISADFGSKVPTNVRQRYLNLIIDEHLKFRPESEAFTKGEEDEKAVYQKANNKNIYLGVAVNTIKRIRNEAAQFLPSTSKKPKMNSTPGSLGNHAIQSHAATLGGPNAARQSFTLNRSKASSVAITAKIEGKELYKRLKPYITTEEQLRENGFPRPAEDGSSKVQFYKEENSGGEALKVVGVIESRYVCCNEKAGTKGCQVAPCHVHERNKTDNRSGYMKTMPASSTSEKNFKVYALDCEMVYTNAGLELARVTVVGEDCEVVYETLVKPDTDIIDYNTRFSGITAADMKGVTTDIRGVQAVMLSMISEKTILMGHSLESDLIALKLIHSTVVDTSLVFPHRLGLPFKRALRNLMLEHLQKIIQAS</sequence>
<dbReference type="GO" id="GO:0003676">
    <property type="term" value="F:nucleic acid binding"/>
    <property type="evidence" value="ECO:0007669"/>
    <property type="project" value="InterPro"/>
</dbReference>
<organism evidence="9 10">
    <name type="scientific">Elysia marginata</name>
    <dbReference type="NCBI Taxonomy" id="1093978"/>
    <lineage>
        <taxon>Eukaryota</taxon>
        <taxon>Metazoa</taxon>
        <taxon>Spiralia</taxon>
        <taxon>Lophotrochozoa</taxon>
        <taxon>Mollusca</taxon>
        <taxon>Gastropoda</taxon>
        <taxon>Heterobranchia</taxon>
        <taxon>Euthyneura</taxon>
        <taxon>Panpulmonata</taxon>
        <taxon>Sacoglossa</taxon>
        <taxon>Placobranchoidea</taxon>
        <taxon>Plakobranchidae</taxon>
        <taxon>Elysia</taxon>
    </lineage>
</organism>
<feature type="region of interest" description="Disordered" evidence="7">
    <location>
        <begin position="1"/>
        <end position="31"/>
    </location>
</feature>
<dbReference type="InterPro" id="IPR013520">
    <property type="entry name" value="Ribonucl_H"/>
</dbReference>
<feature type="compositionally biased region" description="Basic and acidic residues" evidence="7">
    <location>
        <begin position="544"/>
        <end position="568"/>
    </location>
</feature>
<feature type="region of interest" description="Disordered" evidence="7">
    <location>
        <begin position="70"/>
        <end position="102"/>
    </location>
</feature>
<dbReference type="InterPro" id="IPR036397">
    <property type="entry name" value="RNaseH_sf"/>
</dbReference>
<feature type="compositionally biased region" description="Basic and acidic residues" evidence="7">
    <location>
        <begin position="259"/>
        <end position="269"/>
    </location>
</feature>
<evidence type="ECO:0000313" key="9">
    <source>
        <dbReference type="EMBL" id="GFR89721.1"/>
    </source>
</evidence>
<feature type="compositionally biased region" description="Polar residues" evidence="7">
    <location>
        <begin position="1012"/>
        <end position="1022"/>
    </location>
</feature>
<dbReference type="SMART" id="SM00479">
    <property type="entry name" value="EXOIII"/>
    <property type="match status" value="1"/>
</dbReference>
<dbReference type="GO" id="GO:0010629">
    <property type="term" value="P:negative regulation of gene expression"/>
    <property type="evidence" value="ECO:0007669"/>
    <property type="project" value="UniProtKB-ARBA"/>
</dbReference>
<dbReference type="FunFam" id="3.30.420.10:FF:000031">
    <property type="entry name" value="RNA exonuclease 1"/>
    <property type="match status" value="1"/>
</dbReference>
<dbReference type="PANTHER" id="PTHR12801:SF115">
    <property type="entry name" value="FI18136P1-RELATED"/>
    <property type="match status" value="1"/>
</dbReference>
<evidence type="ECO:0000256" key="1">
    <source>
        <dbReference type="ARBA" id="ARBA00004123"/>
    </source>
</evidence>
<evidence type="ECO:0000256" key="2">
    <source>
        <dbReference type="ARBA" id="ARBA00006357"/>
    </source>
</evidence>
<feature type="compositionally biased region" description="Polar residues" evidence="7">
    <location>
        <begin position="92"/>
        <end position="102"/>
    </location>
</feature>
<dbReference type="InterPro" id="IPR047021">
    <property type="entry name" value="REXO1/3/4-like"/>
</dbReference>
<feature type="compositionally biased region" description="Basic residues" evidence="7">
    <location>
        <begin position="621"/>
        <end position="631"/>
    </location>
</feature>
<evidence type="ECO:0000259" key="8">
    <source>
        <dbReference type="SMART" id="SM00479"/>
    </source>
</evidence>
<evidence type="ECO:0000313" key="10">
    <source>
        <dbReference type="Proteomes" id="UP000762676"/>
    </source>
</evidence>
<feature type="domain" description="Exonuclease" evidence="8">
    <location>
        <begin position="1314"/>
        <end position="1447"/>
    </location>
</feature>
<feature type="compositionally biased region" description="Polar residues" evidence="7">
    <location>
        <begin position="346"/>
        <end position="360"/>
    </location>
</feature>
<dbReference type="InterPro" id="IPR034922">
    <property type="entry name" value="REX1-like_exo"/>
</dbReference>
<feature type="compositionally biased region" description="Acidic residues" evidence="7">
    <location>
        <begin position="322"/>
        <end position="334"/>
    </location>
</feature>
<evidence type="ECO:0000256" key="6">
    <source>
        <dbReference type="ARBA" id="ARBA00023242"/>
    </source>
</evidence>
<evidence type="ECO:0000256" key="7">
    <source>
        <dbReference type="SAM" id="MobiDB-lite"/>
    </source>
</evidence>
<reference evidence="9 10" key="1">
    <citation type="journal article" date="2021" name="Elife">
        <title>Chloroplast acquisition without the gene transfer in kleptoplastic sea slugs, Plakobranchus ocellatus.</title>
        <authorList>
            <person name="Maeda T."/>
            <person name="Takahashi S."/>
            <person name="Yoshida T."/>
            <person name="Shimamura S."/>
            <person name="Takaki Y."/>
            <person name="Nagai Y."/>
            <person name="Toyoda A."/>
            <person name="Suzuki Y."/>
            <person name="Arimoto A."/>
            <person name="Ishii H."/>
            <person name="Satoh N."/>
            <person name="Nishiyama T."/>
            <person name="Hasebe M."/>
            <person name="Maruyama T."/>
            <person name="Minagawa J."/>
            <person name="Obokata J."/>
            <person name="Shigenobu S."/>
        </authorList>
    </citation>
    <scope>NUCLEOTIDE SEQUENCE [LARGE SCALE GENOMIC DNA]</scope>
</reference>
<feature type="compositionally biased region" description="Low complexity" evidence="7">
    <location>
        <begin position="458"/>
        <end position="543"/>
    </location>
</feature>
<dbReference type="CDD" id="cd06145">
    <property type="entry name" value="REX1_like"/>
    <property type="match status" value="1"/>
</dbReference>
<feature type="compositionally biased region" description="Polar residues" evidence="7">
    <location>
        <begin position="172"/>
        <end position="183"/>
    </location>
</feature>
<dbReference type="GO" id="GO:0004527">
    <property type="term" value="F:exonuclease activity"/>
    <property type="evidence" value="ECO:0007669"/>
    <property type="project" value="UniProtKB-KW"/>
</dbReference>
<dbReference type="GO" id="GO:0005634">
    <property type="term" value="C:nucleus"/>
    <property type="evidence" value="ECO:0007669"/>
    <property type="project" value="UniProtKB-SubCell"/>
</dbReference>
<feature type="non-terminal residue" evidence="9">
    <location>
        <position position="1447"/>
    </location>
</feature>
<feature type="compositionally biased region" description="Polar residues" evidence="7">
    <location>
        <begin position="191"/>
        <end position="201"/>
    </location>
</feature>
<feature type="compositionally biased region" description="Basic and acidic residues" evidence="7">
    <location>
        <begin position="373"/>
        <end position="382"/>
    </location>
</feature>
<feature type="compositionally biased region" description="Basic residues" evidence="7">
    <location>
        <begin position="1"/>
        <end position="18"/>
    </location>
</feature>
<comment type="caution">
    <text evidence="9">The sequence shown here is derived from an EMBL/GenBank/DDBJ whole genome shotgun (WGS) entry which is preliminary data.</text>
</comment>
<feature type="compositionally biased region" description="Low complexity" evidence="7">
    <location>
        <begin position="706"/>
        <end position="725"/>
    </location>
</feature>
<keyword evidence="5 9" id="KW-0269">Exonuclease</keyword>
<feature type="compositionally biased region" description="Acidic residues" evidence="7">
    <location>
        <begin position="270"/>
        <end position="283"/>
    </location>
</feature>
<feature type="region of interest" description="Disordered" evidence="7">
    <location>
        <begin position="962"/>
        <end position="1054"/>
    </location>
</feature>
<keyword evidence="6" id="KW-0539">Nucleus</keyword>
<dbReference type="EMBL" id="BMAT01012316">
    <property type="protein sequence ID" value="GFR89721.1"/>
    <property type="molecule type" value="Genomic_DNA"/>
</dbReference>
<comment type="subcellular location">
    <subcellularLocation>
        <location evidence="1">Nucleus</location>
    </subcellularLocation>
</comment>
<feature type="compositionally biased region" description="Basic and acidic residues" evidence="7">
    <location>
        <begin position="580"/>
        <end position="593"/>
    </location>
</feature>
<dbReference type="Proteomes" id="UP000762676">
    <property type="component" value="Unassembled WGS sequence"/>
</dbReference>
<evidence type="ECO:0000256" key="3">
    <source>
        <dbReference type="ARBA" id="ARBA00022722"/>
    </source>
</evidence>
<feature type="compositionally biased region" description="Low complexity" evidence="7">
    <location>
        <begin position="414"/>
        <end position="451"/>
    </location>
</feature>
<feature type="region of interest" description="Disordered" evidence="7">
    <location>
        <begin position="259"/>
        <end position="810"/>
    </location>
</feature>
<feature type="compositionally biased region" description="Basic and acidic residues" evidence="7">
    <location>
        <begin position="651"/>
        <end position="669"/>
    </location>
</feature>
<dbReference type="Gene3D" id="3.30.420.10">
    <property type="entry name" value="Ribonuclease H-like superfamily/Ribonuclease H"/>
    <property type="match status" value="1"/>
</dbReference>
<keyword evidence="4" id="KW-0378">Hydrolase</keyword>
<dbReference type="InterPro" id="IPR031736">
    <property type="entry name" value="REXO1-like_dom"/>
</dbReference>
<feature type="compositionally biased region" description="Polar residues" evidence="7">
    <location>
        <begin position="1033"/>
        <end position="1054"/>
    </location>
</feature>
<dbReference type="InterPro" id="IPR012337">
    <property type="entry name" value="RNaseH-like_sf"/>
</dbReference>
<feature type="region of interest" description="Disordered" evidence="7">
    <location>
        <begin position="172"/>
        <end position="241"/>
    </location>
</feature>
<accession>A0AAV4GYY1</accession>
<proteinExistence type="inferred from homology"/>
<feature type="compositionally biased region" description="Low complexity" evidence="7">
    <location>
        <begin position="963"/>
        <end position="984"/>
    </location>
</feature>
<keyword evidence="10" id="KW-1185">Reference proteome</keyword>
<gene>
    <name evidence="9" type="ORF">ElyMa_006132000</name>
</gene>